<dbReference type="KEGG" id="lgo:JCM16774_0366"/>
<gene>
    <name evidence="1" type="ORF">JCM16774_0366</name>
</gene>
<sequence>MKFRGSFKAKLNVSVKKIEKPEIKFPVLTIESGIFSDTQHYAKNITAQNLYSVLLYGTKDGKIPSRNVLEFLNKYLEDNKEKYVGIYLKNDKDIMKAGNVIGLDINNKHKQLVYGFTSPGNAVSTIKGKGFNDPLIDTGTLVRSIAYSINNKGRYGKG</sequence>
<evidence type="ECO:0000313" key="2">
    <source>
        <dbReference type="Proteomes" id="UP000321606"/>
    </source>
</evidence>
<dbReference type="RefSeq" id="WP_026737014.1">
    <property type="nucleotide sequence ID" value="NZ_AP019822.1"/>
</dbReference>
<protein>
    <submittedName>
        <fullName evidence="1">Uncharacterized protein</fullName>
    </submittedName>
</protein>
<dbReference type="EMBL" id="AP019822">
    <property type="protein sequence ID" value="BBM35453.1"/>
    <property type="molecule type" value="Genomic_DNA"/>
</dbReference>
<name>A0A510JBF2_9FUSO</name>
<dbReference type="Proteomes" id="UP000321606">
    <property type="component" value="Chromosome"/>
</dbReference>
<dbReference type="AlphaFoldDB" id="A0A510JBF2"/>
<reference evidence="1 2" key="1">
    <citation type="submission" date="2019-07" db="EMBL/GenBank/DDBJ databases">
        <title>Complete Genome Sequence of Leptotrichia goodfellowii Strain JCM 16774.</title>
        <authorList>
            <person name="Watanabe S."/>
            <person name="Cui L."/>
        </authorList>
    </citation>
    <scope>NUCLEOTIDE SEQUENCE [LARGE SCALE GENOMIC DNA]</scope>
    <source>
        <strain evidence="1 2">JCM16774</strain>
    </source>
</reference>
<dbReference type="OrthoDB" id="8612906at2"/>
<dbReference type="STRING" id="714315.GCA_000516535_00378"/>
<evidence type="ECO:0000313" key="1">
    <source>
        <dbReference type="EMBL" id="BBM35453.1"/>
    </source>
</evidence>
<accession>A0A510JBF2</accession>
<proteinExistence type="predicted"/>
<organism evidence="1 2">
    <name type="scientific">Pseudoleptotrichia goodfellowii</name>
    <dbReference type="NCBI Taxonomy" id="157692"/>
    <lineage>
        <taxon>Bacteria</taxon>
        <taxon>Fusobacteriati</taxon>
        <taxon>Fusobacteriota</taxon>
        <taxon>Fusobacteriia</taxon>
        <taxon>Fusobacteriales</taxon>
        <taxon>Leptotrichiaceae</taxon>
        <taxon>Pseudoleptotrichia</taxon>
    </lineage>
</organism>